<keyword evidence="4" id="KW-1185">Reference proteome</keyword>
<name>A0A4R1KH16_9GAMM</name>
<dbReference type="EMBL" id="SMGD01000001">
    <property type="protein sequence ID" value="TCK64004.1"/>
    <property type="molecule type" value="Genomic_DNA"/>
</dbReference>
<evidence type="ECO:0000256" key="2">
    <source>
        <dbReference type="SAM" id="Phobius"/>
    </source>
</evidence>
<accession>A0A4R1KH16</accession>
<feature type="region of interest" description="Disordered" evidence="1">
    <location>
        <begin position="123"/>
        <end position="163"/>
    </location>
</feature>
<feature type="transmembrane region" description="Helical" evidence="2">
    <location>
        <begin position="12"/>
        <end position="33"/>
    </location>
</feature>
<reference evidence="3 4" key="1">
    <citation type="submission" date="2019-03" db="EMBL/GenBank/DDBJ databases">
        <title>Genomic Encyclopedia of Type Strains, Phase IV (KMG-IV): sequencing the most valuable type-strain genomes for metagenomic binning, comparative biology and taxonomic classification.</title>
        <authorList>
            <person name="Goeker M."/>
        </authorList>
    </citation>
    <scope>NUCLEOTIDE SEQUENCE [LARGE SCALE GENOMIC DNA]</scope>
    <source>
        <strain evidence="3 4">DSM 18577</strain>
    </source>
</reference>
<dbReference type="Proteomes" id="UP000295565">
    <property type="component" value="Unassembled WGS sequence"/>
</dbReference>
<evidence type="ECO:0000313" key="3">
    <source>
        <dbReference type="EMBL" id="TCK64004.1"/>
    </source>
</evidence>
<evidence type="ECO:0000256" key="1">
    <source>
        <dbReference type="SAM" id="MobiDB-lite"/>
    </source>
</evidence>
<organism evidence="3 4">
    <name type="scientific">Celerinatantimonas diazotrophica</name>
    <dbReference type="NCBI Taxonomy" id="412034"/>
    <lineage>
        <taxon>Bacteria</taxon>
        <taxon>Pseudomonadati</taxon>
        <taxon>Pseudomonadota</taxon>
        <taxon>Gammaproteobacteria</taxon>
        <taxon>Celerinatantimonadaceae</taxon>
        <taxon>Celerinatantimonas</taxon>
    </lineage>
</organism>
<comment type="caution">
    <text evidence="3">The sequence shown here is derived from an EMBL/GenBank/DDBJ whole genome shotgun (WGS) entry which is preliminary data.</text>
</comment>
<dbReference type="AlphaFoldDB" id="A0A4R1KH16"/>
<sequence length="216" mass="23837">MNQHRLKGVVSIEFAMGFFLFILMFFVWAQMAYAGYISGLIDYTLAETARDTRASVPSQKSKEEAQASQGDANAKAQTAYQIQFKAFLKQEAGIWANFIDFSKFHTKVYYYDSIAKLADSCQLPKDDDSSSGSTSGGSDSSGSAQGSGSNNGSDSSEEQKNCLENGATQSETNAPIAVYQASYDFKPLLNLIPSQNLSLKREVFVVQEYERTDFYN</sequence>
<keyword evidence="2" id="KW-0472">Membrane</keyword>
<dbReference type="OrthoDB" id="6555614at2"/>
<evidence type="ECO:0000313" key="4">
    <source>
        <dbReference type="Proteomes" id="UP000295565"/>
    </source>
</evidence>
<keyword evidence="2" id="KW-1133">Transmembrane helix</keyword>
<evidence type="ECO:0008006" key="5">
    <source>
        <dbReference type="Google" id="ProtNLM"/>
    </source>
</evidence>
<protein>
    <recommendedName>
        <fullName evidence="5">TadE-like protein</fullName>
    </recommendedName>
</protein>
<gene>
    <name evidence="3" type="ORF">EV690_0129</name>
</gene>
<keyword evidence="2" id="KW-0812">Transmembrane</keyword>
<dbReference type="RefSeq" id="WP_131910999.1">
    <property type="nucleotide sequence ID" value="NZ_OU594967.1"/>
</dbReference>
<proteinExistence type="predicted"/>
<feature type="compositionally biased region" description="Low complexity" evidence="1">
    <location>
        <begin position="130"/>
        <end position="154"/>
    </location>
</feature>